<dbReference type="Proteomes" id="UP000587070">
    <property type="component" value="Unassembled WGS sequence"/>
</dbReference>
<comment type="caution">
    <text evidence="1">The sequence shown here is derived from an EMBL/GenBank/DDBJ whole genome shotgun (WGS) entry which is preliminary data.</text>
</comment>
<name>A0A840G019_RHOTE</name>
<evidence type="ECO:0000313" key="2">
    <source>
        <dbReference type="Proteomes" id="UP000587070"/>
    </source>
</evidence>
<dbReference type="SFLD" id="SFLDS00003">
    <property type="entry name" value="Haloacid_Dehalogenase"/>
    <property type="match status" value="1"/>
</dbReference>
<dbReference type="InterPro" id="IPR023198">
    <property type="entry name" value="PGP-like_dom2"/>
</dbReference>
<dbReference type="InterPro" id="IPR023214">
    <property type="entry name" value="HAD_sf"/>
</dbReference>
<sequence length="298" mass="30896">MPRLAASSPLASDSTASTANTKLRPALRAVIFDVDGTLAETELDGHLPAFNQAFADACLDWHWSPAEYLELLAVTGGKERIAHYALRKHAEFARRADFPQLVANLHRRKTELYAARAAAGAITLRPGIRRLLDEIAAAGLVAAIATTTSPDSVRALINGQLGADALTRFACIGAGDVVASKKPAPDIYQYVIDALGLAADECLAIEDSAVGTAAALAAGVPVVVTAHAATAAENFAGALAVLDGLGEADAPARSLAGPEPAGGFVSLSDLIRWHGSKNQQHDFAGKQHAQDIAARSGI</sequence>
<evidence type="ECO:0000313" key="1">
    <source>
        <dbReference type="EMBL" id="MBB4247737.1"/>
    </source>
</evidence>
<proteinExistence type="predicted"/>
<protein>
    <submittedName>
        <fullName evidence="1">Beta-phosphoglucomutase-like phosphatase (HAD superfamily)</fullName>
    </submittedName>
</protein>
<dbReference type="OrthoDB" id="5293434at2"/>
<dbReference type="InterPro" id="IPR044999">
    <property type="entry name" value="CbbY-like"/>
</dbReference>
<dbReference type="RefSeq" id="WP_153116702.1">
    <property type="nucleotide sequence ID" value="NZ_JACIGE010000007.1"/>
</dbReference>
<dbReference type="InterPro" id="IPR036412">
    <property type="entry name" value="HAD-like_sf"/>
</dbReference>
<dbReference type="NCBIfam" id="TIGR01509">
    <property type="entry name" value="HAD-SF-IA-v3"/>
    <property type="match status" value="1"/>
</dbReference>
<dbReference type="Gene3D" id="1.10.150.240">
    <property type="entry name" value="Putative phosphatase, domain 2"/>
    <property type="match status" value="1"/>
</dbReference>
<dbReference type="AlphaFoldDB" id="A0A840G019"/>
<dbReference type="PRINTS" id="PR00413">
    <property type="entry name" value="HADHALOGNASE"/>
</dbReference>
<dbReference type="Gene3D" id="3.40.50.1000">
    <property type="entry name" value="HAD superfamily/HAD-like"/>
    <property type="match status" value="1"/>
</dbReference>
<dbReference type="Pfam" id="PF00702">
    <property type="entry name" value="Hydrolase"/>
    <property type="match status" value="1"/>
</dbReference>
<dbReference type="GO" id="GO:0016787">
    <property type="term" value="F:hydrolase activity"/>
    <property type="evidence" value="ECO:0007669"/>
    <property type="project" value="InterPro"/>
</dbReference>
<accession>A0A840G019</accession>
<dbReference type="SFLD" id="SFLDG01129">
    <property type="entry name" value="C1.5:_HAD__Beta-PGM__Phosphata"/>
    <property type="match status" value="1"/>
</dbReference>
<dbReference type="InterPro" id="IPR006439">
    <property type="entry name" value="HAD-SF_hydro_IA"/>
</dbReference>
<reference evidence="1 2" key="1">
    <citation type="submission" date="2020-08" db="EMBL/GenBank/DDBJ databases">
        <title>Genome sequencing of Purple Non-Sulfur Bacteria from various extreme environments.</title>
        <authorList>
            <person name="Mayer M."/>
        </authorList>
    </citation>
    <scope>NUCLEOTIDE SEQUENCE [LARGE SCALE GENOMIC DNA]</scope>
    <source>
        <strain evidence="1 2">2761</strain>
    </source>
</reference>
<keyword evidence="2" id="KW-1185">Reference proteome</keyword>
<dbReference type="PANTHER" id="PTHR42896:SF2">
    <property type="entry name" value="CBBY-LIKE PROTEIN"/>
    <property type="match status" value="1"/>
</dbReference>
<organism evidence="1 2">
    <name type="scientific">Rhodocyclus tenuis</name>
    <name type="common">Rhodospirillum tenue</name>
    <dbReference type="NCBI Taxonomy" id="1066"/>
    <lineage>
        <taxon>Bacteria</taxon>
        <taxon>Pseudomonadati</taxon>
        <taxon>Pseudomonadota</taxon>
        <taxon>Betaproteobacteria</taxon>
        <taxon>Rhodocyclales</taxon>
        <taxon>Rhodocyclaceae</taxon>
        <taxon>Rhodocyclus</taxon>
    </lineage>
</organism>
<dbReference type="SUPFAM" id="SSF56784">
    <property type="entry name" value="HAD-like"/>
    <property type="match status" value="1"/>
</dbReference>
<dbReference type="PANTHER" id="PTHR42896">
    <property type="entry name" value="XYLULOSE-1,5-BISPHOSPHATE (XUBP) PHOSPHATASE"/>
    <property type="match status" value="1"/>
</dbReference>
<dbReference type="EMBL" id="JACIGE010000007">
    <property type="protein sequence ID" value="MBB4247737.1"/>
    <property type="molecule type" value="Genomic_DNA"/>
</dbReference>
<gene>
    <name evidence="1" type="ORF">GGD90_002122</name>
</gene>